<sequence length="66" mass="6755">MGLSELKTGSWLCARQAGAEWSVVMHRATRSPSISSIGETNEDPGAGVYVPALPTASASAALAPKI</sequence>
<gene>
    <name evidence="1" type="ORF">GCM10007276_33520</name>
</gene>
<comment type="caution">
    <text evidence="1">The sequence shown here is derived from an EMBL/GenBank/DDBJ whole genome shotgun (WGS) entry which is preliminary data.</text>
</comment>
<protein>
    <submittedName>
        <fullName evidence="1">Uncharacterized protein</fullName>
    </submittedName>
</protein>
<name>A0A8J2YN50_9RHOB</name>
<accession>A0A8J2YN50</accession>
<dbReference type="EMBL" id="BMCP01000007">
    <property type="protein sequence ID" value="GGE53751.1"/>
    <property type="molecule type" value="Genomic_DNA"/>
</dbReference>
<evidence type="ECO:0000313" key="2">
    <source>
        <dbReference type="Proteomes" id="UP000602745"/>
    </source>
</evidence>
<dbReference type="Proteomes" id="UP000602745">
    <property type="component" value="Unassembled WGS sequence"/>
</dbReference>
<reference evidence="1" key="2">
    <citation type="submission" date="2020-09" db="EMBL/GenBank/DDBJ databases">
        <authorList>
            <person name="Sun Q."/>
            <person name="Sedlacek I."/>
        </authorList>
    </citation>
    <scope>NUCLEOTIDE SEQUENCE</scope>
    <source>
        <strain evidence="1">CCM 7684</strain>
    </source>
</reference>
<proteinExistence type="predicted"/>
<reference evidence="1" key="1">
    <citation type="journal article" date="2014" name="Int. J. Syst. Evol. Microbiol.">
        <title>Complete genome sequence of Corynebacterium casei LMG S-19264T (=DSM 44701T), isolated from a smear-ripened cheese.</title>
        <authorList>
            <consortium name="US DOE Joint Genome Institute (JGI-PGF)"/>
            <person name="Walter F."/>
            <person name="Albersmeier A."/>
            <person name="Kalinowski J."/>
            <person name="Ruckert C."/>
        </authorList>
    </citation>
    <scope>NUCLEOTIDE SEQUENCE</scope>
    <source>
        <strain evidence="1">CCM 7684</strain>
    </source>
</reference>
<organism evidence="1 2">
    <name type="scientific">Agaricicola taiwanensis</name>
    <dbReference type="NCBI Taxonomy" id="591372"/>
    <lineage>
        <taxon>Bacteria</taxon>
        <taxon>Pseudomonadati</taxon>
        <taxon>Pseudomonadota</taxon>
        <taxon>Alphaproteobacteria</taxon>
        <taxon>Rhodobacterales</taxon>
        <taxon>Paracoccaceae</taxon>
        <taxon>Agaricicola</taxon>
    </lineage>
</organism>
<keyword evidence="2" id="KW-1185">Reference proteome</keyword>
<evidence type="ECO:0000313" key="1">
    <source>
        <dbReference type="EMBL" id="GGE53751.1"/>
    </source>
</evidence>
<dbReference type="AlphaFoldDB" id="A0A8J2YN50"/>